<gene>
    <name evidence="2" type="ORF">R3P38DRAFT_3266869</name>
</gene>
<proteinExistence type="predicted"/>
<dbReference type="AlphaFoldDB" id="A0AAW0BSG8"/>
<comment type="caution">
    <text evidence="2">The sequence shown here is derived from an EMBL/GenBank/DDBJ whole genome shotgun (WGS) entry which is preliminary data.</text>
</comment>
<feature type="compositionally biased region" description="Low complexity" evidence="1">
    <location>
        <begin position="319"/>
        <end position="332"/>
    </location>
</feature>
<feature type="region of interest" description="Disordered" evidence="1">
    <location>
        <begin position="297"/>
        <end position="332"/>
    </location>
</feature>
<evidence type="ECO:0000313" key="2">
    <source>
        <dbReference type="EMBL" id="KAK7030050.1"/>
    </source>
</evidence>
<name>A0AAW0BSG8_9AGAR</name>
<dbReference type="EMBL" id="JAWWNJ010000026">
    <property type="protein sequence ID" value="KAK7030050.1"/>
    <property type="molecule type" value="Genomic_DNA"/>
</dbReference>
<keyword evidence="3" id="KW-1185">Reference proteome</keyword>
<protein>
    <submittedName>
        <fullName evidence="2">Uncharacterized protein</fullName>
    </submittedName>
</protein>
<accession>A0AAW0BSG8</accession>
<dbReference type="Proteomes" id="UP001362999">
    <property type="component" value="Unassembled WGS sequence"/>
</dbReference>
<reference evidence="2 3" key="1">
    <citation type="journal article" date="2024" name="J Genomics">
        <title>Draft genome sequencing and assembly of Favolaschia claudopus CIRM-BRFM 2984 isolated from oak limbs.</title>
        <authorList>
            <person name="Navarro D."/>
            <person name="Drula E."/>
            <person name="Chaduli D."/>
            <person name="Cazenave R."/>
            <person name="Ahrendt S."/>
            <person name="Wang J."/>
            <person name="Lipzen A."/>
            <person name="Daum C."/>
            <person name="Barry K."/>
            <person name="Grigoriev I.V."/>
            <person name="Favel A."/>
            <person name="Rosso M.N."/>
            <person name="Martin F."/>
        </authorList>
    </citation>
    <scope>NUCLEOTIDE SEQUENCE [LARGE SCALE GENOMIC DNA]</scope>
    <source>
        <strain evidence="2 3">CIRM-BRFM 2984</strain>
    </source>
</reference>
<evidence type="ECO:0000256" key="1">
    <source>
        <dbReference type="SAM" id="MobiDB-lite"/>
    </source>
</evidence>
<evidence type="ECO:0000313" key="3">
    <source>
        <dbReference type="Proteomes" id="UP001362999"/>
    </source>
</evidence>
<sequence length="465" mass="51470">MGIHRILLSINNTDFEPIYTYSFNQHLVAEHLVPPHLISPSFDCVVGHTSFEPYMLVNAQQRLTSAAHLRSFNIIQFSDYLISFFVHSTLAPPHPWPLGIHKSVFCSAAVNPNRNTSSLDSRSFFGISHHLHSFSFLLSVGHEPSMGAALIAAPTTSSSPILDDRSGRNYHSRCASHLVGRRISRLCPLVTWTPIGTPSHLTFISTSMIGLRRMNHLCITIFAKIALHFIGLLFSSSPFLSFLSLLTQLLFGPRVVSRPRASLRLLELRSIGSLWVSFRPSVSFAYGLAVPAAHAERLETKHRSRPQPRWSGRPFPAHTPKTISSSSSPTNLTSTSTYLAASSVVTSLRRSFSFLLPLSRPLRRRQHIVLPRAITGVFVTHPPFAQALSLIFLLRWVALGLIPTLGVLCVRFGRACSPRGAPGDETSLPAPAALVRAAIPRTHPKNHLLLIISYKSDEYVDLPCR</sequence>
<organism evidence="2 3">
    <name type="scientific">Favolaschia claudopus</name>
    <dbReference type="NCBI Taxonomy" id="2862362"/>
    <lineage>
        <taxon>Eukaryota</taxon>
        <taxon>Fungi</taxon>
        <taxon>Dikarya</taxon>
        <taxon>Basidiomycota</taxon>
        <taxon>Agaricomycotina</taxon>
        <taxon>Agaricomycetes</taxon>
        <taxon>Agaricomycetidae</taxon>
        <taxon>Agaricales</taxon>
        <taxon>Marasmiineae</taxon>
        <taxon>Mycenaceae</taxon>
        <taxon>Favolaschia</taxon>
    </lineage>
</organism>